<dbReference type="EMBL" id="CP018082">
    <property type="protein sequence ID" value="APE38390.1"/>
    <property type="molecule type" value="Genomic_DNA"/>
</dbReference>
<feature type="chain" id="PRO_5012814246" evidence="1">
    <location>
        <begin position="32"/>
        <end position="405"/>
    </location>
</feature>
<feature type="signal peptide" evidence="1">
    <location>
        <begin position="1"/>
        <end position="31"/>
    </location>
</feature>
<dbReference type="KEGG" id="nsl:BOX37_15880"/>
<name>A0A1J0W299_9NOCA</name>
<evidence type="ECO:0000313" key="2">
    <source>
        <dbReference type="EMBL" id="APE38390.1"/>
    </source>
</evidence>
<keyword evidence="3" id="KW-1185">Reference proteome</keyword>
<sequence>MPLSRLTASCVGSLTALTLVAGLLLAPGAHAEPVETLASTPVVDAPQLCVSGAPTFDDVVTAAASVVRGIVGPADLTAYDQRVADVRAALAAARVHRDGLPRHPELVGARPAELDDPIVTYIVNGLDAVRTGRIDETMSVSQLTVNDAIEVFVLATGIVKIPAKLAAGMVPTVGFFLKPVVSAMFTGTAALARAVQNSIEAGCLAPNVYPPLVLDEPTVVPVPVPQPIRDLAALVMTADGTCTPVAELTMATVVERTRAFLDSGAVDMDRVAMNEAADTLQEFLAANRVAKVMLMRRADDLGPLVEALDMGPVTFLANLGADLAEGTALDTVPLAQVRVENAYDLATLSLDIASLLFSAGTSIAGFAGVAETITTPLSIVQKLVFAPTDYGAPIVRGVMQSMCAI</sequence>
<dbReference type="Proteomes" id="UP000183810">
    <property type="component" value="Chromosome"/>
</dbReference>
<proteinExistence type="predicted"/>
<dbReference type="AlphaFoldDB" id="A0A1J0W299"/>
<evidence type="ECO:0000256" key="1">
    <source>
        <dbReference type="SAM" id="SignalP"/>
    </source>
</evidence>
<keyword evidence="1" id="KW-0732">Signal</keyword>
<gene>
    <name evidence="2" type="ORF">BOX37_15880</name>
</gene>
<protein>
    <submittedName>
        <fullName evidence="2">Uncharacterized protein</fullName>
    </submittedName>
</protein>
<dbReference type="OrthoDB" id="4514753at2"/>
<accession>A0A1J0W299</accession>
<organism evidence="2 3">
    <name type="scientific">Nocardia mangyaensis</name>
    <dbReference type="NCBI Taxonomy" id="2213200"/>
    <lineage>
        <taxon>Bacteria</taxon>
        <taxon>Bacillati</taxon>
        <taxon>Actinomycetota</taxon>
        <taxon>Actinomycetes</taxon>
        <taxon>Mycobacteriales</taxon>
        <taxon>Nocardiaceae</taxon>
        <taxon>Nocardia</taxon>
    </lineage>
</organism>
<reference evidence="2" key="1">
    <citation type="submission" date="2016-11" db="EMBL/GenBank/DDBJ databases">
        <authorList>
            <person name="Jaros S."/>
            <person name="Januszkiewicz K."/>
            <person name="Wedrychowicz H."/>
        </authorList>
    </citation>
    <scope>NUCLEOTIDE SEQUENCE [LARGE SCALE GENOMIC DNA]</scope>
    <source>
        <strain evidence="2">Y48</strain>
    </source>
</reference>
<evidence type="ECO:0000313" key="3">
    <source>
        <dbReference type="Proteomes" id="UP000183810"/>
    </source>
</evidence>